<evidence type="ECO:0000256" key="7">
    <source>
        <dbReference type="ARBA" id="ARBA00007490"/>
    </source>
</evidence>
<dbReference type="InterPro" id="IPR036866">
    <property type="entry name" value="RibonucZ/Hydroxyglut_hydro"/>
</dbReference>
<dbReference type="SUPFAM" id="SSF56281">
    <property type="entry name" value="Metallo-hydrolase/oxidoreductase"/>
    <property type="match status" value="1"/>
</dbReference>
<evidence type="ECO:0000256" key="10">
    <source>
        <dbReference type="ARBA" id="ARBA00022573"/>
    </source>
</evidence>
<evidence type="ECO:0000256" key="3">
    <source>
        <dbReference type="ARBA" id="ARBA00001522"/>
    </source>
</evidence>
<dbReference type="InterPro" id="IPR003203">
    <property type="entry name" value="CobU/CobP"/>
</dbReference>
<comment type="similarity">
    <text evidence="7">Belongs to the CobU/CobP family.</text>
</comment>
<keyword evidence="11" id="KW-0808">Transferase</keyword>
<reference evidence="19" key="1">
    <citation type="journal article" date="2019" name="Int. J. Syst. Evol. Microbiol.">
        <title>The Global Catalogue of Microorganisms (GCM) 10K type strain sequencing project: providing services to taxonomists for standard genome sequencing and annotation.</title>
        <authorList>
            <consortium name="The Broad Institute Genomics Platform"/>
            <consortium name="The Broad Institute Genome Sequencing Center for Infectious Disease"/>
            <person name="Wu L."/>
            <person name="Ma J."/>
        </authorList>
    </citation>
    <scope>NUCLEOTIDE SEQUENCE [LARGE SCALE GENOMIC DNA]</scope>
    <source>
        <strain evidence="19">JCM 9651</strain>
    </source>
</reference>
<evidence type="ECO:0000256" key="14">
    <source>
        <dbReference type="ARBA" id="ARBA00022840"/>
    </source>
</evidence>
<dbReference type="InterPro" id="IPR027417">
    <property type="entry name" value="P-loop_NTPase"/>
</dbReference>
<dbReference type="GO" id="GO:0016779">
    <property type="term" value="F:nucleotidyltransferase activity"/>
    <property type="evidence" value="ECO:0007669"/>
    <property type="project" value="UniProtKB-KW"/>
</dbReference>
<dbReference type="EC" id="2.7.1.156" evidence="8"/>
<keyword evidence="19" id="KW-1185">Reference proteome</keyword>
<keyword evidence="10" id="KW-0169">Cobalamin biosynthesis</keyword>
<comment type="caution">
    <text evidence="18">The sequence shown here is derived from an EMBL/GenBank/DDBJ whole genome shotgun (WGS) entry which is preliminary data.</text>
</comment>
<evidence type="ECO:0000256" key="13">
    <source>
        <dbReference type="ARBA" id="ARBA00022777"/>
    </source>
</evidence>
<evidence type="ECO:0000313" key="18">
    <source>
        <dbReference type="EMBL" id="GAA3370550.1"/>
    </source>
</evidence>
<dbReference type="EC" id="2.7.7.62" evidence="9"/>
<dbReference type="Proteomes" id="UP001499990">
    <property type="component" value="Unassembled WGS sequence"/>
</dbReference>
<comment type="catalytic activity">
    <reaction evidence="1">
        <text>adenosylcob(III)inamide + ATP = adenosylcob(III)inamide phosphate + ADP + H(+)</text>
        <dbReference type="Rhea" id="RHEA:15769"/>
        <dbReference type="ChEBI" id="CHEBI:2480"/>
        <dbReference type="ChEBI" id="CHEBI:15378"/>
        <dbReference type="ChEBI" id="CHEBI:30616"/>
        <dbReference type="ChEBI" id="CHEBI:58502"/>
        <dbReference type="ChEBI" id="CHEBI:456216"/>
        <dbReference type="EC" id="2.7.1.156"/>
    </reaction>
</comment>
<comment type="function">
    <text evidence="4">Catalyzes ATP-dependent phosphorylation of adenosylcobinamide and addition of GMP to adenosylcobinamide phosphate.</text>
</comment>
<sequence>MELTLLGTGAPSGLPRPDCPCAACASARGEQARAATALLVDDALLLDLTPGAALAAARAGHSLTGVRQVLLTHPHGGPAVELPPGLPTAGRVPDGRELTLISGHRVRAVALDAPGTGYEVAAPDGERLLYLPPGGGPAGLDSNGHLQAYDIVVADVIGRPDALARLRASGAVGPTTDVVAVHIDHDVPPSAELHRQLAAAGARAVPDGTTLYAGEYHAVPDVPRRTLVTGGARSGKSYEAERRLEAFPDVLYVATGGGRAGDAEWAARIAAHRERRPSSWRTLETCEVVPLLAEEGPPLLIDCLSLWLTDAMDQVGAWDEAAWEAGGEETLRARVAELVAAVRATRRTVVAVTNEVGSGVVPATASGRRFRDELGRLNAAFAEECEHVLLVVAGQALPLR</sequence>
<evidence type="ECO:0000256" key="12">
    <source>
        <dbReference type="ARBA" id="ARBA00022741"/>
    </source>
</evidence>
<dbReference type="Pfam" id="PF02283">
    <property type="entry name" value="CobU"/>
    <property type="match status" value="1"/>
</dbReference>
<evidence type="ECO:0000256" key="15">
    <source>
        <dbReference type="ARBA" id="ARBA00023134"/>
    </source>
</evidence>
<comment type="catalytic activity">
    <reaction evidence="3">
        <text>adenosylcob(III)inamide + GTP = adenosylcob(III)inamide phosphate + GDP + H(+)</text>
        <dbReference type="Rhea" id="RHEA:15765"/>
        <dbReference type="ChEBI" id="CHEBI:2480"/>
        <dbReference type="ChEBI" id="CHEBI:15378"/>
        <dbReference type="ChEBI" id="CHEBI:37565"/>
        <dbReference type="ChEBI" id="CHEBI:58189"/>
        <dbReference type="ChEBI" id="CHEBI:58502"/>
        <dbReference type="EC" id="2.7.1.156"/>
    </reaction>
</comment>
<dbReference type="Gene3D" id="3.40.50.300">
    <property type="entry name" value="P-loop containing nucleotide triphosphate hydrolases"/>
    <property type="match status" value="1"/>
</dbReference>
<evidence type="ECO:0000256" key="5">
    <source>
        <dbReference type="ARBA" id="ARBA00004692"/>
    </source>
</evidence>
<evidence type="ECO:0000313" key="19">
    <source>
        <dbReference type="Proteomes" id="UP001499990"/>
    </source>
</evidence>
<dbReference type="SUPFAM" id="SSF52540">
    <property type="entry name" value="P-loop containing nucleoside triphosphate hydrolases"/>
    <property type="match status" value="1"/>
</dbReference>
<evidence type="ECO:0000256" key="17">
    <source>
        <dbReference type="ARBA" id="ARBA00030571"/>
    </source>
</evidence>
<evidence type="ECO:0000256" key="4">
    <source>
        <dbReference type="ARBA" id="ARBA00003889"/>
    </source>
</evidence>
<comment type="pathway">
    <text evidence="6">Cofactor biosynthesis; adenosylcobalamin biosynthesis; adenosylcobalamin from cob(II)yrinate a,c-diamide: step 5/7.</text>
</comment>
<dbReference type="GO" id="GO:0016301">
    <property type="term" value="F:kinase activity"/>
    <property type="evidence" value="ECO:0007669"/>
    <property type="project" value="UniProtKB-KW"/>
</dbReference>
<organism evidence="18 19">
    <name type="scientific">Streptomyces sannanensis</name>
    <dbReference type="NCBI Taxonomy" id="285536"/>
    <lineage>
        <taxon>Bacteria</taxon>
        <taxon>Bacillati</taxon>
        <taxon>Actinomycetota</taxon>
        <taxon>Actinomycetes</taxon>
        <taxon>Kitasatosporales</taxon>
        <taxon>Streptomycetaceae</taxon>
        <taxon>Streptomyces</taxon>
    </lineage>
</organism>
<evidence type="ECO:0000256" key="8">
    <source>
        <dbReference type="ARBA" id="ARBA00012016"/>
    </source>
</evidence>
<keyword evidence="18" id="KW-0548">Nucleotidyltransferase</keyword>
<evidence type="ECO:0000256" key="6">
    <source>
        <dbReference type="ARBA" id="ARBA00005159"/>
    </source>
</evidence>
<dbReference type="PANTHER" id="PTHR34848:SF1">
    <property type="entry name" value="BIFUNCTIONAL ADENOSYLCOBALAMIN BIOSYNTHESIS PROTEIN COBU"/>
    <property type="match status" value="1"/>
</dbReference>
<proteinExistence type="inferred from homology"/>
<keyword evidence="15" id="KW-0342">GTP-binding</keyword>
<protein>
    <recommendedName>
        <fullName evidence="16">Adenosylcobinamide kinase</fullName>
        <ecNumber evidence="8">2.7.1.156</ecNumber>
        <ecNumber evidence="9">2.7.7.62</ecNumber>
    </recommendedName>
    <alternativeName>
        <fullName evidence="17">Adenosylcobinamide-phosphate guanylyltransferase</fullName>
    </alternativeName>
</protein>
<gene>
    <name evidence="18" type="ORF">GCM10020367_17620</name>
</gene>
<keyword evidence="12" id="KW-0547">Nucleotide-binding</keyword>
<dbReference type="PANTHER" id="PTHR34848">
    <property type="match status" value="1"/>
</dbReference>
<comment type="catalytic activity">
    <reaction evidence="2">
        <text>adenosylcob(III)inamide phosphate + GTP + H(+) = adenosylcob(III)inamide-GDP + diphosphate</text>
        <dbReference type="Rhea" id="RHEA:22712"/>
        <dbReference type="ChEBI" id="CHEBI:15378"/>
        <dbReference type="ChEBI" id="CHEBI:33019"/>
        <dbReference type="ChEBI" id="CHEBI:37565"/>
        <dbReference type="ChEBI" id="CHEBI:58502"/>
        <dbReference type="ChEBI" id="CHEBI:60487"/>
        <dbReference type="EC" id="2.7.7.62"/>
    </reaction>
</comment>
<dbReference type="CDD" id="cd00544">
    <property type="entry name" value="CobU"/>
    <property type="match status" value="1"/>
</dbReference>
<keyword evidence="14" id="KW-0067">ATP-binding</keyword>
<dbReference type="Gene3D" id="3.60.15.10">
    <property type="entry name" value="Ribonuclease Z/Hydroxyacylglutathione hydrolase-like"/>
    <property type="match status" value="1"/>
</dbReference>
<dbReference type="RefSeq" id="WP_345035659.1">
    <property type="nucleotide sequence ID" value="NZ_BAAAYL010000001.1"/>
</dbReference>
<keyword evidence="13 18" id="KW-0418">Kinase</keyword>
<evidence type="ECO:0000256" key="16">
    <source>
        <dbReference type="ARBA" id="ARBA00029570"/>
    </source>
</evidence>
<dbReference type="EMBL" id="BAAAYL010000001">
    <property type="protein sequence ID" value="GAA3370550.1"/>
    <property type="molecule type" value="Genomic_DNA"/>
</dbReference>
<evidence type="ECO:0000256" key="2">
    <source>
        <dbReference type="ARBA" id="ARBA00000711"/>
    </source>
</evidence>
<accession>A0ABP6S8C0</accession>
<evidence type="ECO:0000256" key="11">
    <source>
        <dbReference type="ARBA" id="ARBA00022679"/>
    </source>
</evidence>
<evidence type="ECO:0000256" key="9">
    <source>
        <dbReference type="ARBA" id="ARBA00012523"/>
    </source>
</evidence>
<name>A0ABP6S8C0_9ACTN</name>
<comment type="pathway">
    <text evidence="5">Cofactor biosynthesis; adenosylcobalamin biosynthesis; adenosylcobalamin from cob(II)yrinate a,c-diamide: step 6/7.</text>
</comment>
<evidence type="ECO:0000256" key="1">
    <source>
        <dbReference type="ARBA" id="ARBA00000312"/>
    </source>
</evidence>